<reference evidence="1 2" key="1">
    <citation type="submission" date="2020-08" db="EMBL/GenBank/DDBJ databases">
        <authorList>
            <person name="Liu C."/>
            <person name="Sun Q."/>
        </authorList>
    </citation>
    <scope>NUCLEOTIDE SEQUENCE [LARGE SCALE GENOMIC DNA]</scope>
    <source>
        <strain evidence="1 2">NSJ-18</strain>
    </source>
</reference>
<dbReference type="InterPro" id="IPR011013">
    <property type="entry name" value="Gal_mutarotase_sf_dom"/>
</dbReference>
<name>A0ABR7JP75_9FIRM</name>
<evidence type="ECO:0000313" key="2">
    <source>
        <dbReference type="Proteomes" id="UP000609849"/>
    </source>
</evidence>
<dbReference type="PANTHER" id="PTHR11122:SF13">
    <property type="entry name" value="GLUCOSE-6-PHOSPHATE 1-EPIMERASE"/>
    <property type="match status" value="1"/>
</dbReference>
<dbReference type="InterPro" id="IPR037481">
    <property type="entry name" value="LacX"/>
</dbReference>
<dbReference type="Pfam" id="PF01263">
    <property type="entry name" value="Aldose_epim"/>
    <property type="match status" value="1"/>
</dbReference>
<dbReference type="InterPro" id="IPR008183">
    <property type="entry name" value="Aldose_1/G6P_1-epimerase"/>
</dbReference>
<gene>
    <name evidence="1" type="ORF">H8923_08120</name>
</gene>
<sequence>MNILQNENLIIESMNSGAELTRIYSKKNKKDILWCGDDKYWGRRSPILFPIVGKLKDNKTIIEGNTYIMNQHGFARDMDFEVLEITDNSVSYILISNGKTKAYYPYSFNLIVRYILTKSSVVIEWEVENIDNKDIYFSIGAHPAFNIPMNDNKSIHNYSLKFKYRDKVGNISLNGPYHDQTKNVDSLDIIDLKPSLFSNDALIYTNIDEITILENKENEILKVELKDFPLVGIWSPYYEDDSIAPFICIEPWYGLADNINSDYQYSNKAYINKLKINEKFKTSYKISVL</sequence>
<protein>
    <submittedName>
        <fullName evidence="1">Aldose 1-epimerase family protein</fullName>
    </submittedName>
</protein>
<keyword evidence="2" id="KW-1185">Reference proteome</keyword>
<proteinExistence type="predicted"/>
<dbReference type="RefSeq" id="WP_153971278.1">
    <property type="nucleotide sequence ID" value="NZ_JACRWE010000003.1"/>
</dbReference>
<dbReference type="CDD" id="cd09024">
    <property type="entry name" value="Aldose_epim_lacX"/>
    <property type="match status" value="1"/>
</dbReference>
<dbReference type="InterPro" id="IPR014718">
    <property type="entry name" value="GH-type_carb-bd"/>
</dbReference>
<dbReference type="PANTHER" id="PTHR11122">
    <property type="entry name" value="APOSPORY-ASSOCIATED PROTEIN C-RELATED"/>
    <property type="match status" value="1"/>
</dbReference>
<dbReference type="Gene3D" id="2.70.98.10">
    <property type="match status" value="1"/>
</dbReference>
<evidence type="ECO:0000313" key="1">
    <source>
        <dbReference type="EMBL" id="MBC5996724.1"/>
    </source>
</evidence>
<organism evidence="1 2">
    <name type="scientific">Romboutsia faecis</name>
    <dbReference type="NCBI Taxonomy" id="2764597"/>
    <lineage>
        <taxon>Bacteria</taxon>
        <taxon>Bacillati</taxon>
        <taxon>Bacillota</taxon>
        <taxon>Clostridia</taxon>
        <taxon>Peptostreptococcales</taxon>
        <taxon>Peptostreptococcaceae</taxon>
        <taxon>Romboutsia</taxon>
    </lineage>
</organism>
<comment type="caution">
    <text evidence="1">The sequence shown here is derived from an EMBL/GenBank/DDBJ whole genome shotgun (WGS) entry which is preliminary data.</text>
</comment>
<dbReference type="EMBL" id="JACRWE010000003">
    <property type="protein sequence ID" value="MBC5996724.1"/>
    <property type="molecule type" value="Genomic_DNA"/>
</dbReference>
<dbReference type="Proteomes" id="UP000609849">
    <property type="component" value="Unassembled WGS sequence"/>
</dbReference>
<dbReference type="SUPFAM" id="SSF74650">
    <property type="entry name" value="Galactose mutarotase-like"/>
    <property type="match status" value="1"/>
</dbReference>
<accession>A0ABR7JP75</accession>